<protein>
    <submittedName>
        <fullName evidence="2">Glycoside hydrolase family 18</fullName>
    </submittedName>
</protein>
<dbReference type="SUPFAM" id="SSF53850">
    <property type="entry name" value="Periplasmic binding protein-like II"/>
    <property type="match status" value="1"/>
</dbReference>
<keyword evidence="2" id="KW-0378">Hydrolase</keyword>
<dbReference type="EMBL" id="PXOF01000096">
    <property type="protein sequence ID" value="RGP66172.1"/>
    <property type="molecule type" value="Genomic_DNA"/>
</dbReference>
<name>A0A395S254_FUSSP</name>
<dbReference type="Gene3D" id="3.40.390.10">
    <property type="entry name" value="Collagenase (Catalytic Domain)"/>
    <property type="match status" value="1"/>
</dbReference>
<proteinExistence type="predicted"/>
<dbReference type="Proteomes" id="UP000266152">
    <property type="component" value="Unassembled WGS sequence"/>
</dbReference>
<feature type="signal peptide" evidence="1">
    <location>
        <begin position="1"/>
        <end position="24"/>
    </location>
</feature>
<evidence type="ECO:0000313" key="2">
    <source>
        <dbReference type="EMBL" id="RGP66172.1"/>
    </source>
</evidence>
<gene>
    <name evidence="2" type="ORF">FSPOR_6792</name>
</gene>
<comment type="caution">
    <text evidence="2">The sequence shown here is derived from an EMBL/GenBank/DDBJ whole genome shotgun (WGS) entry which is preliminary data.</text>
</comment>
<dbReference type="AlphaFoldDB" id="A0A395S254"/>
<dbReference type="InterPro" id="IPR024079">
    <property type="entry name" value="MetalloPept_cat_dom_sf"/>
</dbReference>
<dbReference type="SUPFAM" id="SSF55486">
    <property type="entry name" value="Metalloproteases ('zincins'), catalytic domain"/>
    <property type="match status" value="1"/>
</dbReference>
<reference evidence="2 3" key="1">
    <citation type="journal article" date="2018" name="PLoS Pathog.">
        <title>Evolution of structural diversity of trichothecenes, a family of toxins produced by plant pathogenic and entomopathogenic fungi.</title>
        <authorList>
            <person name="Proctor R.H."/>
            <person name="McCormick S.P."/>
            <person name="Kim H.S."/>
            <person name="Cardoza R.E."/>
            <person name="Stanley A.M."/>
            <person name="Lindo L."/>
            <person name="Kelly A."/>
            <person name="Brown D.W."/>
            <person name="Lee T."/>
            <person name="Vaughan M.M."/>
            <person name="Alexander N.J."/>
            <person name="Busman M."/>
            <person name="Gutierrez S."/>
        </authorList>
    </citation>
    <scope>NUCLEOTIDE SEQUENCE [LARGE SCALE GENOMIC DNA]</scope>
    <source>
        <strain evidence="2 3">NRRL 3299</strain>
    </source>
</reference>
<sequence length="555" mass="63193">MNYLSSFFVLVIYQLLVASHISFAAPTQERQEAIDNFKAALLDSRYNFTEKDIGETATRLFGWQGCSTSQSRAIYSGWQQSWKMMDAVQGKNLNFNEAAAFEYLAPPFINEEDQVEIKKIIDTVSTIRGGSSLNPFKWWLHVRCDDPDDRCPCGGTSTTVAYTTDKDHDSGYARINFCPRYFELDNLDETIKKNSGKDFPLEHRANLNSYIKNKGRTWFHELLHIDWASGVLPGWHIRDIAAFYRDKDGTYRRTIIYGAQRTKALARYKFSPAFFIRRNADNIAMYAMAKYVQKAIGKYPHLPVAWEFDDVEDGYGLFMSGDFSIDIEGNANIAEPQEEDDCLTDGGQEIPEQDTVPFNSSAWFWEASIYPEDYQRQLRGWIADAYPHQNRVRIVFMQTALGPQWMAFQDTPDDPITDFCSTKILSKTLAKGDEQDLKFPTELPAFDAHDAKGCVYSGTSDLRAAIFKDSPHPESAKLLHNFMFSYEHQDGTGSWSVLKNVPAPAGYPGIMDVPSTNLIEFERFTSDRVRVERLKLFFEDKIGTTQGLSPLADGM</sequence>
<keyword evidence="1" id="KW-0732">Signal</keyword>
<keyword evidence="3" id="KW-1185">Reference proteome</keyword>
<organism evidence="2 3">
    <name type="scientific">Fusarium sporotrichioides</name>
    <dbReference type="NCBI Taxonomy" id="5514"/>
    <lineage>
        <taxon>Eukaryota</taxon>
        <taxon>Fungi</taxon>
        <taxon>Dikarya</taxon>
        <taxon>Ascomycota</taxon>
        <taxon>Pezizomycotina</taxon>
        <taxon>Sordariomycetes</taxon>
        <taxon>Hypocreomycetidae</taxon>
        <taxon>Hypocreales</taxon>
        <taxon>Nectriaceae</taxon>
        <taxon>Fusarium</taxon>
    </lineage>
</organism>
<dbReference type="GO" id="GO:0008237">
    <property type="term" value="F:metallopeptidase activity"/>
    <property type="evidence" value="ECO:0007669"/>
    <property type="project" value="InterPro"/>
</dbReference>
<evidence type="ECO:0000256" key="1">
    <source>
        <dbReference type="SAM" id="SignalP"/>
    </source>
</evidence>
<evidence type="ECO:0000313" key="3">
    <source>
        <dbReference type="Proteomes" id="UP000266152"/>
    </source>
</evidence>
<dbReference type="STRING" id="5514.A0A395S254"/>
<accession>A0A395S254</accession>
<feature type="chain" id="PRO_5017447460" evidence="1">
    <location>
        <begin position="25"/>
        <end position="555"/>
    </location>
</feature>